<dbReference type="EMBL" id="JBJHZZ010000005">
    <property type="protein sequence ID" value="MFL0247205.1"/>
    <property type="molecule type" value="Genomic_DNA"/>
</dbReference>
<dbReference type="Pfam" id="PF13174">
    <property type="entry name" value="TPR_6"/>
    <property type="match status" value="1"/>
</dbReference>
<protein>
    <submittedName>
        <fullName evidence="1">Tetratricopeptide repeat protein</fullName>
    </submittedName>
</protein>
<evidence type="ECO:0000313" key="2">
    <source>
        <dbReference type="Proteomes" id="UP001623591"/>
    </source>
</evidence>
<proteinExistence type="predicted"/>
<accession>A0ABW8T6C2</accession>
<name>A0ABW8T6C2_9CLOT</name>
<dbReference type="SUPFAM" id="SSF48452">
    <property type="entry name" value="TPR-like"/>
    <property type="match status" value="2"/>
</dbReference>
<dbReference type="RefSeq" id="WP_406769662.1">
    <property type="nucleotide sequence ID" value="NZ_JBJHZZ010000005.1"/>
</dbReference>
<dbReference type="InterPro" id="IPR019734">
    <property type="entry name" value="TPR_rpt"/>
</dbReference>
<dbReference type="SMART" id="SM00028">
    <property type="entry name" value="TPR"/>
    <property type="match status" value="3"/>
</dbReference>
<keyword evidence="2" id="KW-1185">Reference proteome</keyword>
<dbReference type="InterPro" id="IPR011990">
    <property type="entry name" value="TPR-like_helical_dom_sf"/>
</dbReference>
<organism evidence="1 2">
    <name type="scientific">Candidatus Clostridium stratigraminis</name>
    <dbReference type="NCBI Taxonomy" id="3381661"/>
    <lineage>
        <taxon>Bacteria</taxon>
        <taxon>Bacillati</taxon>
        <taxon>Bacillota</taxon>
        <taxon>Clostridia</taxon>
        <taxon>Eubacteriales</taxon>
        <taxon>Clostridiaceae</taxon>
        <taxon>Clostridium</taxon>
    </lineage>
</organism>
<sequence>MSMEQEHDDDDTKIFMEEQKASIEFSDGANEAPTDTFWGCKNCGSLDIEEGYNLKLCKECRDKLSRRPIPKQIKLVSLLIILVILFSLWKFPKSISSGVEYEKGLQAEKASKYVTAIYHYENALKEHPESDKALVRLYVSYYEDERIGDAYKVFDEIAGTSPSEKKMKKELVDEVNTTTNKLDTYYSPSNELYDKIKNLQNSKTEDIVNIVKPIVDKNPKEVYGAYYLANLYFDMKNFNEANQVLSRVISNYPDFYAGYLLQAATYRELGKYDEGVAYCNKVLKHNTEDVGAFITLSKIELKRRNNAKGLEYAKTAYNIDSQDTSVIANLALAYHYNNLITERDKYYKIYQNSNATDKYTDNLLKSIFDGTLQWQKQI</sequence>
<reference evidence="1 2" key="1">
    <citation type="submission" date="2024-11" db="EMBL/GenBank/DDBJ databases">
        <authorList>
            <person name="Heng Y.C."/>
            <person name="Lim A.C.H."/>
            <person name="Lee J.K.Y."/>
            <person name="Kittelmann S."/>
        </authorList>
    </citation>
    <scope>NUCLEOTIDE SEQUENCE [LARGE SCALE GENOMIC DNA]</scope>
    <source>
        <strain evidence="1 2">WILCCON 0185</strain>
    </source>
</reference>
<dbReference type="PANTHER" id="PTHR12558">
    <property type="entry name" value="CELL DIVISION CYCLE 16,23,27"/>
    <property type="match status" value="1"/>
</dbReference>
<comment type="caution">
    <text evidence="1">The sequence shown here is derived from an EMBL/GenBank/DDBJ whole genome shotgun (WGS) entry which is preliminary data.</text>
</comment>
<gene>
    <name evidence="1" type="ORF">ACJDUG_09490</name>
</gene>
<evidence type="ECO:0000313" key="1">
    <source>
        <dbReference type="EMBL" id="MFL0247205.1"/>
    </source>
</evidence>
<dbReference type="PANTHER" id="PTHR12558:SF13">
    <property type="entry name" value="CELL DIVISION CYCLE PROTEIN 27 HOMOLOG"/>
    <property type="match status" value="1"/>
</dbReference>
<dbReference type="Gene3D" id="1.25.40.10">
    <property type="entry name" value="Tetratricopeptide repeat domain"/>
    <property type="match status" value="2"/>
</dbReference>
<dbReference type="Proteomes" id="UP001623591">
    <property type="component" value="Unassembled WGS sequence"/>
</dbReference>